<dbReference type="SUPFAM" id="SSF51735">
    <property type="entry name" value="NAD(P)-binding Rossmann-fold domains"/>
    <property type="match status" value="1"/>
</dbReference>
<dbReference type="InterPro" id="IPR036291">
    <property type="entry name" value="NAD(P)-bd_dom_sf"/>
</dbReference>
<dbReference type="NCBIfam" id="TIGR03911">
    <property type="entry name" value="pyrrolys_PylD"/>
    <property type="match status" value="1"/>
</dbReference>
<proteinExistence type="predicted"/>
<keyword evidence="3" id="KW-1185">Reference proteome</keyword>
<reference evidence="2 3" key="1">
    <citation type="submission" date="2023-07" db="EMBL/GenBank/DDBJ databases">
        <title>Closed genoem sequence of Methanosarcinaceae archaeon Ac7.</title>
        <authorList>
            <person name="Poehlein A."/>
            <person name="Protasov E."/>
            <person name="Platt K."/>
            <person name="Reeh H."/>
            <person name="Daniel R."/>
            <person name="Brune A."/>
        </authorList>
    </citation>
    <scope>NUCLEOTIDE SEQUENCE [LARGE SCALE GENOMIC DNA]</scope>
    <source>
        <strain evidence="2 3">Ac7</strain>
    </source>
</reference>
<sequence length="271" mass="29432">MALLTPDDLQNMTDALVENDNLVRELTGFSLDRLCADVYKTEKKNEKIAIIPVTAGCGIIGRFSESLLFTVKHFGMNGFITKNTDVAGFYEAVTGGADIILMADDLAFIAYNLRNQKIAHNQICTGRVYAEILCRTKISNLMSKKEVLVIGLGKVGTPALETFLIEGYSVSVFDADSNRLNEVVADHADCSSGKVKPYDPNSNSQFDKIFEATPAANTVPESCLKNNSVLSTPGIPCGLSKALQEKYGVKIVQEPLGIGTLSMLYAVFDEK</sequence>
<dbReference type="Pfam" id="PF21455">
    <property type="entry name" value="PylD_N"/>
    <property type="match status" value="1"/>
</dbReference>
<dbReference type="Gene3D" id="3.40.50.12150">
    <property type="match status" value="1"/>
</dbReference>
<dbReference type="EMBL" id="CP131060">
    <property type="protein sequence ID" value="WNY25704.1"/>
    <property type="molecule type" value="Genomic_DNA"/>
</dbReference>
<dbReference type="RefSeq" id="WP_338102059.1">
    <property type="nucleotide sequence ID" value="NZ_CP131060.1"/>
</dbReference>
<dbReference type="Proteomes" id="UP001303587">
    <property type="component" value="Chromosome"/>
</dbReference>
<dbReference type="GeneID" id="89230366"/>
<feature type="domain" description="Pyrrolysine biosynthesis protein PylD N-terminal" evidence="1">
    <location>
        <begin position="10"/>
        <end position="118"/>
    </location>
</feature>
<evidence type="ECO:0000313" key="2">
    <source>
        <dbReference type="EMBL" id="WNY25704.1"/>
    </source>
</evidence>
<name>A0AA96V356_9EURY</name>
<evidence type="ECO:0000313" key="3">
    <source>
        <dbReference type="Proteomes" id="UP001303587"/>
    </source>
</evidence>
<accession>A0AA96V356</accession>
<organism evidence="2 3">
    <name type="scientific">Methanolapillus millepedarum</name>
    <dbReference type="NCBI Taxonomy" id="3028296"/>
    <lineage>
        <taxon>Archaea</taxon>
        <taxon>Methanobacteriati</taxon>
        <taxon>Methanobacteriota</taxon>
        <taxon>Stenosarchaea group</taxon>
        <taxon>Methanomicrobia</taxon>
        <taxon>Methanosarcinales</taxon>
        <taxon>Methanosarcinaceae</taxon>
        <taxon>Methanolapillus</taxon>
    </lineage>
</organism>
<dbReference type="InterPro" id="IPR023914">
    <property type="entry name" value="Pyrrolys_PylD"/>
</dbReference>
<protein>
    <recommendedName>
        <fullName evidence="1">Pyrrolysine biosynthesis protein PylD N-terminal domain-containing protein</fullName>
    </recommendedName>
</protein>
<dbReference type="InterPro" id="IPR048757">
    <property type="entry name" value="PylD_N"/>
</dbReference>
<dbReference type="AlphaFoldDB" id="A0AA96V356"/>
<dbReference type="Gene3D" id="3.40.50.720">
    <property type="entry name" value="NAD(P)-binding Rossmann-like Domain"/>
    <property type="match status" value="1"/>
</dbReference>
<evidence type="ECO:0000259" key="1">
    <source>
        <dbReference type="Pfam" id="PF21455"/>
    </source>
</evidence>
<gene>
    <name evidence="2" type="ORF">MsAc7_12620</name>
</gene>